<organism evidence="2 3">
    <name type="scientific">Mycolicibacterium vaccae ATCC 25954</name>
    <dbReference type="NCBI Taxonomy" id="1194972"/>
    <lineage>
        <taxon>Bacteria</taxon>
        <taxon>Bacillati</taxon>
        <taxon>Actinomycetota</taxon>
        <taxon>Actinomycetes</taxon>
        <taxon>Mycobacteriales</taxon>
        <taxon>Mycobacteriaceae</taxon>
        <taxon>Mycolicibacterium</taxon>
    </lineage>
</organism>
<proteinExistence type="predicted"/>
<protein>
    <submittedName>
        <fullName evidence="2">Oxidoreductase molybdopterin binding subunit</fullName>
    </submittedName>
</protein>
<accession>K0UYI3</accession>
<dbReference type="EMBL" id="ALQA01000017">
    <property type="protein sequence ID" value="EJZ10130.1"/>
    <property type="molecule type" value="Genomic_DNA"/>
</dbReference>
<reference evidence="2 3" key="1">
    <citation type="journal article" date="2012" name="J. Bacteriol.">
        <title>Complete Genome Sequence of Mycobacterium vaccae Type Strain ATCC 25954.</title>
        <authorList>
            <person name="Ho Y.S."/>
            <person name="Adroub S.A."/>
            <person name="Abadi M."/>
            <person name="Al Alwan B."/>
            <person name="Alkhateeb R."/>
            <person name="Gao G."/>
            <person name="Ragab A."/>
            <person name="Ali S."/>
            <person name="van Soolingen D."/>
            <person name="Bitter W."/>
            <person name="Pain A."/>
            <person name="Abdallah A.M."/>
        </authorList>
    </citation>
    <scope>NUCLEOTIDE SEQUENCE [LARGE SCALE GENOMIC DNA]</scope>
    <source>
        <strain evidence="2 3">ATCC 25954</strain>
    </source>
</reference>
<comment type="caution">
    <text evidence="2">The sequence shown here is derived from an EMBL/GenBank/DDBJ whole genome shotgun (WGS) entry which is preliminary data.</text>
</comment>
<evidence type="ECO:0000256" key="1">
    <source>
        <dbReference type="SAM" id="MobiDB-lite"/>
    </source>
</evidence>
<feature type="region of interest" description="Disordered" evidence="1">
    <location>
        <begin position="126"/>
        <end position="147"/>
    </location>
</feature>
<keyword evidence="3" id="KW-1185">Reference proteome</keyword>
<dbReference type="SUPFAM" id="SSF56524">
    <property type="entry name" value="Oxidoreductase molybdopterin-binding domain"/>
    <property type="match status" value="1"/>
</dbReference>
<dbReference type="AlphaFoldDB" id="K0UYI3"/>
<name>K0UYI3_MYCVA</name>
<gene>
    <name evidence="2" type="ORF">MVAC_10392</name>
</gene>
<dbReference type="Gene3D" id="3.90.420.10">
    <property type="entry name" value="Oxidoreductase, molybdopterin-binding domain"/>
    <property type="match status" value="1"/>
</dbReference>
<evidence type="ECO:0000313" key="2">
    <source>
        <dbReference type="EMBL" id="EJZ10130.1"/>
    </source>
</evidence>
<dbReference type="HOGENOM" id="CLU_118511_1_0_11"/>
<evidence type="ECO:0000313" key="3">
    <source>
        <dbReference type="Proteomes" id="UP000006072"/>
    </source>
</evidence>
<dbReference type="eggNOG" id="COG2041">
    <property type="taxonomic scope" value="Bacteria"/>
</dbReference>
<dbReference type="Proteomes" id="UP000006072">
    <property type="component" value="Unassembled WGS sequence"/>
</dbReference>
<sequence length="147" mass="15822">MTLSVATLKSYQHHTQPVTVATDGGTRRHVYIGATVESLLFTANPRGVDGRSHPFLTIAVVATGADGYAATLAWTEVLAEDTPSPALIAWAEDGTPLEQPRLVVPGDRNGVRHVKDLTELKVVQLGSPDRSFGGDRHRKRQRGTETG</sequence>
<dbReference type="InterPro" id="IPR036374">
    <property type="entry name" value="OxRdtase_Mopterin-bd_sf"/>
</dbReference>